<evidence type="ECO:0000256" key="1">
    <source>
        <dbReference type="ARBA" id="ARBA00004123"/>
    </source>
</evidence>
<dbReference type="PANTHER" id="PTHR33137:SF37">
    <property type="entry name" value="MEDIATOR COMPLEX SUBUNIT 15 KIX DOMAIN-CONTAINING PROTEIN"/>
    <property type="match status" value="1"/>
</dbReference>
<dbReference type="GO" id="GO:0005634">
    <property type="term" value="C:nucleus"/>
    <property type="evidence" value="ECO:0007669"/>
    <property type="project" value="UniProtKB-SubCell"/>
</dbReference>
<organism evidence="5 6">
    <name type="scientific">Cicer arietinum</name>
    <name type="common">Chickpea</name>
    <name type="synonym">Garbanzo</name>
    <dbReference type="NCBI Taxonomy" id="3827"/>
    <lineage>
        <taxon>Eukaryota</taxon>
        <taxon>Viridiplantae</taxon>
        <taxon>Streptophyta</taxon>
        <taxon>Embryophyta</taxon>
        <taxon>Tracheophyta</taxon>
        <taxon>Spermatophyta</taxon>
        <taxon>Magnoliopsida</taxon>
        <taxon>eudicotyledons</taxon>
        <taxon>Gunneridae</taxon>
        <taxon>Pentapetalae</taxon>
        <taxon>rosids</taxon>
        <taxon>fabids</taxon>
        <taxon>Fabales</taxon>
        <taxon>Fabaceae</taxon>
        <taxon>Papilionoideae</taxon>
        <taxon>50 kb inversion clade</taxon>
        <taxon>NPAAA clade</taxon>
        <taxon>Hologalegina</taxon>
        <taxon>IRL clade</taxon>
        <taxon>Cicereae</taxon>
        <taxon>Cicer</taxon>
    </lineage>
</organism>
<sequence>MDKNKMILGTQGTNIATDRWKTAEFRHKIVRKVMDELIENGMPYQKFSLSELANSVERFEMKVYNSAKTEEEYLALVKSKVKSIRALSRKYESKQLHTNASGSAGKDANIDWQELTYEKFQKLKDKYYRQLAPLYQKITIKLQEFESSTQYISSKELAKFKNNKTAMEYLFSLFDMNKSQITTEIKDRAGEAEHYIEMLLKTVSPNNQGNQTSDLQFKQPLGPSNSKNSQTNNMHLQEPRVAVQIGNSQPHSNQPSFAKEPGNAVQEQTKLAQQETGAFNVSINPSRISSSPMSKDNNNQFSQKSSVVSEEEPSPEMQRLIKALTNISPEALRASVSDIEEVVRLSDALPAAAFIGALPDMVDELGLPILHIPEGWKMPRSFVATAFDSTFLNVTNFGNQSTNTEESDFNSFTFQAKRPRNAENKHLLAEIKEINNRFIDCEVIIDEKDNIEQPFGIATEQTEGLVIKIIFNAVSISQNLVYEFTTDKKSLITPLRLLVPPSYPSSSLVILDELPFEISDDLRALTERTKAKLRFNLQSMNQPWVLKDITRLWERCAREAINEYALTIGGGTFTSVHGGWEVCRF</sequence>
<dbReference type="KEGG" id="cam:113787671"/>
<reference evidence="5" key="1">
    <citation type="journal article" date="2013" name="Nat. Biotechnol.">
        <title>Draft genome sequence of chickpea (Cicer arietinum) provides a resource for trait improvement.</title>
        <authorList>
            <person name="Varshney R.K."/>
            <person name="Song C."/>
            <person name="Saxena R.K."/>
            <person name="Azam S."/>
            <person name="Yu S."/>
            <person name="Sharpe A.G."/>
            <person name="Cannon S."/>
            <person name="Baek J."/>
            <person name="Rosen B.D."/>
            <person name="Tar'an B."/>
            <person name="Millan T."/>
            <person name="Zhang X."/>
            <person name="Ramsay L.D."/>
            <person name="Iwata A."/>
            <person name="Wang Y."/>
            <person name="Nelson W."/>
            <person name="Farmer A.D."/>
            <person name="Gaur P.M."/>
            <person name="Soderlund C."/>
            <person name="Penmetsa R.V."/>
            <person name="Xu C."/>
            <person name="Bharti A.K."/>
            <person name="He W."/>
            <person name="Winter P."/>
            <person name="Zhao S."/>
            <person name="Hane J.K."/>
            <person name="Carrasquilla-Garcia N."/>
            <person name="Condie J.A."/>
            <person name="Upadhyaya H.D."/>
            <person name="Luo M.C."/>
            <person name="Thudi M."/>
            <person name="Gowda C.L."/>
            <person name="Singh N.P."/>
            <person name="Lichtenzveig J."/>
            <person name="Gali K.K."/>
            <person name="Rubio J."/>
            <person name="Nadarajan N."/>
            <person name="Dolezel J."/>
            <person name="Bansal K.C."/>
            <person name="Xu X."/>
            <person name="Edwards D."/>
            <person name="Zhang G."/>
            <person name="Kahl G."/>
            <person name="Gil J."/>
            <person name="Singh K.B."/>
            <person name="Datta S.K."/>
            <person name="Jackson S.A."/>
            <person name="Wang J."/>
            <person name="Cook D.R."/>
        </authorList>
    </citation>
    <scope>NUCLEOTIDE SEQUENCE [LARGE SCALE GENOMIC DNA]</scope>
    <source>
        <strain evidence="5">cv. CDC Frontier</strain>
    </source>
</reference>
<feature type="compositionally biased region" description="Polar residues" evidence="3">
    <location>
        <begin position="265"/>
        <end position="304"/>
    </location>
</feature>
<feature type="region of interest" description="Disordered" evidence="3">
    <location>
        <begin position="246"/>
        <end position="314"/>
    </location>
</feature>
<evidence type="ECO:0000259" key="4">
    <source>
        <dbReference type="Pfam" id="PF16987"/>
    </source>
</evidence>
<dbReference type="Gene3D" id="1.10.246.20">
    <property type="entry name" value="Coactivator CBP, KIX domain"/>
    <property type="match status" value="1"/>
</dbReference>
<dbReference type="InterPro" id="IPR036529">
    <property type="entry name" value="KIX_dom_sf"/>
</dbReference>
<feature type="domain" description="Mediator complex subunit 15 KIX" evidence="4">
    <location>
        <begin position="23"/>
        <end position="90"/>
    </location>
</feature>
<dbReference type="GO" id="GO:0031490">
    <property type="term" value="F:chromatin DNA binding"/>
    <property type="evidence" value="ECO:0007669"/>
    <property type="project" value="InterPro"/>
</dbReference>
<name>A0A3Q7YDM5_CICAR</name>
<dbReference type="GO" id="GO:0003713">
    <property type="term" value="F:transcription coactivator activity"/>
    <property type="evidence" value="ECO:0007669"/>
    <property type="project" value="InterPro"/>
</dbReference>
<keyword evidence="5" id="KW-1185">Reference proteome</keyword>
<keyword evidence="2" id="KW-0539">Nucleus</keyword>
<protein>
    <submittedName>
        <fullName evidence="6">Mediator of RNA polymerase II transcription subunit 15a-like isoform X1</fullName>
    </submittedName>
</protein>
<evidence type="ECO:0000313" key="5">
    <source>
        <dbReference type="Proteomes" id="UP000087171"/>
    </source>
</evidence>
<feature type="compositionally biased region" description="Polar residues" evidence="3">
    <location>
        <begin position="246"/>
        <end position="256"/>
    </location>
</feature>
<dbReference type="Proteomes" id="UP000087171">
    <property type="component" value="Chromosome Ca7"/>
</dbReference>
<gene>
    <name evidence="6" type="primary">LOC113787671</name>
</gene>
<dbReference type="Pfam" id="PF16987">
    <property type="entry name" value="KIX_2"/>
    <property type="match status" value="1"/>
</dbReference>
<feature type="region of interest" description="Disordered" evidence="3">
    <location>
        <begin position="204"/>
        <end position="232"/>
    </location>
</feature>
<accession>A0A3Q7YDM5</accession>
<dbReference type="InterPro" id="IPR044661">
    <property type="entry name" value="MED15a/b/c-like"/>
</dbReference>
<comment type="subcellular location">
    <subcellularLocation>
        <location evidence="1">Nucleus</location>
    </subcellularLocation>
</comment>
<evidence type="ECO:0000256" key="2">
    <source>
        <dbReference type="ARBA" id="ARBA00023242"/>
    </source>
</evidence>
<dbReference type="STRING" id="3827.A0A3Q7YDM5"/>
<dbReference type="AlphaFoldDB" id="A0A3Q7YDM5"/>
<dbReference type="PANTHER" id="PTHR33137">
    <property type="entry name" value="MEDIATOR OF RNA POLYMERASE II TRANSCRIPTION SUBUNIT 15A-RELATED"/>
    <property type="match status" value="1"/>
</dbReference>
<evidence type="ECO:0000256" key="3">
    <source>
        <dbReference type="SAM" id="MobiDB-lite"/>
    </source>
</evidence>
<proteinExistence type="predicted"/>
<dbReference type="InterPro" id="IPR036546">
    <property type="entry name" value="MED15_KIX"/>
</dbReference>
<reference evidence="6" key="2">
    <citation type="submission" date="2025-08" db="UniProtKB">
        <authorList>
            <consortium name="RefSeq"/>
        </authorList>
    </citation>
    <scope>IDENTIFICATION</scope>
    <source>
        <tissue evidence="6">Etiolated seedlings</tissue>
    </source>
</reference>
<evidence type="ECO:0000313" key="6">
    <source>
        <dbReference type="RefSeq" id="XP_027192447.1"/>
    </source>
</evidence>
<dbReference type="RefSeq" id="XP_027192447.1">
    <property type="nucleotide sequence ID" value="XM_027336646.1"/>
</dbReference>
<dbReference type="OrthoDB" id="1896842at2759"/>